<keyword evidence="4" id="KW-1185">Reference proteome</keyword>
<evidence type="ECO:0000256" key="1">
    <source>
        <dbReference type="SAM" id="MobiDB-lite"/>
    </source>
</evidence>
<reference evidence="3 4" key="1">
    <citation type="submission" date="2015-11" db="EMBL/GenBank/DDBJ databases">
        <title>Exploring the genomic traits of fungus-feeding bacterial genus Collimonas.</title>
        <authorList>
            <person name="Song C."/>
            <person name="Schmidt R."/>
            <person name="de Jager V."/>
            <person name="Krzyzanowska D."/>
            <person name="Jongedijk E."/>
            <person name="Cankar K."/>
            <person name="Beekwilder J."/>
            <person name="van Veen A."/>
            <person name="de Boer W."/>
            <person name="van Veen J.A."/>
            <person name="Garbeva P."/>
        </authorList>
    </citation>
    <scope>NUCLEOTIDE SEQUENCE [LARGE SCALE GENOMIC DNA]</scope>
    <source>
        <strain evidence="3 4">Ter291</strain>
    </source>
</reference>
<protein>
    <recommendedName>
        <fullName evidence="2">DUF559 domain-containing protein</fullName>
    </recommendedName>
</protein>
<evidence type="ECO:0000313" key="3">
    <source>
        <dbReference type="EMBL" id="AMP15507.1"/>
    </source>
</evidence>
<dbReference type="Pfam" id="PF04480">
    <property type="entry name" value="DUF559"/>
    <property type="match status" value="1"/>
</dbReference>
<evidence type="ECO:0000259" key="2">
    <source>
        <dbReference type="Pfam" id="PF04480"/>
    </source>
</evidence>
<dbReference type="InterPro" id="IPR011335">
    <property type="entry name" value="Restrct_endonuc-II-like"/>
</dbReference>
<evidence type="ECO:0000313" key="4">
    <source>
        <dbReference type="Proteomes" id="UP000074914"/>
    </source>
</evidence>
<dbReference type="EMBL" id="CP013236">
    <property type="protein sequence ID" value="AMP15507.1"/>
    <property type="molecule type" value="Genomic_DNA"/>
</dbReference>
<dbReference type="Gene3D" id="3.40.960.10">
    <property type="entry name" value="VSR Endonuclease"/>
    <property type="match status" value="1"/>
</dbReference>
<gene>
    <name evidence="3" type="ORF">CPter291_3270</name>
</gene>
<feature type="domain" description="DUF559" evidence="2">
    <location>
        <begin position="40"/>
        <end position="117"/>
    </location>
</feature>
<accession>A0ABM5Z9H1</accession>
<proteinExistence type="predicted"/>
<sequence length="140" mass="15664">MSKVTTKGECRLSHPAPAAKKRPCRPRAPSAIEELFNFQVRALKLPTTTREHKFHPVRKWRIDFAWPGRKLAVEIEGGIWTQGRHTRGAGVRADMEKYNALASLGWTLLRFDGTAVTSGAAIQQVKQFLSEKSNGSHEEA</sequence>
<organism evidence="3 4">
    <name type="scientific">Collimonas pratensis</name>
    <dbReference type="NCBI Taxonomy" id="279113"/>
    <lineage>
        <taxon>Bacteria</taxon>
        <taxon>Pseudomonadati</taxon>
        <taxon>Pseudomonadota</taxon>
        <taxon>Betaproteobacteria</taxon>
        <taxon>Burkholderiales</taxon>
        <taxon>Oxalobacteraceae</taxon>
        <taxon>Collimonas</taxon>
    </lineage>
</organism>
<name>A0ABM5Z9H1_9BURK</name>
<dbReference type="SUPFAM" id="SSF52980">
    <property type="entry name" value="Restriction endonuclease-like"/>
    <property type="match status" value="1"/>
</dbReference>
<dbReference type="Proteomes" id="UP000074914">
    <property type="component" value="Chromosome"/>
</dbReference>
<dbReference type="InterPro" id="IPR007569">
    <property type="entry name" value="DUF559"/>
</dbReference>
<feature type="compositionally biased region" description="Basic and acidic residues" evidence="1">
    <location>
        <begin position="1"/>
        <end position="12"/>
    </location>
</feature>
<feature type="region of interest" description="Disordered" evidence="1">
    <location>
        <begin position="1"/>
        <end position="25"/>
    </location>
</feature>
<dbReference type="RefSeq" id="WP_156480096.1">
    <property type="nucleotide sequence ID" value="NZ_CP013236.1"/>
</dbReference>